<evidence type="ECO:0000313" key="3">
    <source>
        <dbReference type="Proteomes" id="UP000471435"/>
    </source>
</evidence>
<name>A0A6I4UYE4_9SPHN</name>
<dbReference type="RefSeq" id="WP_160729116.1">
    <property type="nucleotide sequence ID" value="NZ_WTYP01000001.1"/>
</dbReference>
<dbReference type="InterPro" id="IPR038084">
    <property type="entry name" value="PduO/GlcC-like_sf"/>
</dbReference>
<sequence>MRGAFGNSSCLAAALALALAGCGGGDGGSAPSPIGGTPTPTPVPPPSGRVFADPAAESLSVADVQQIIAQAVGEAQARGLPSTVAVTDRVGNVLAVFNMTGAPAQAALSTRTIAGNAAPGDEVGLQGAMVPNAAAAIAKAITGAYLSSGGNAFSSRTASQIVQEHFPPAPTTVGLESGPLFGVQFSQLPCSDLSARFSAAGPGALIGPKRSPLGLAADPGGFPLYKNGVVVGGIGIAGDGDYGFDPNILDVDVDNEEAIALAGIQGFTPPTAIVADRIPVDGTTLRFSDMTVNDLSPLQTSFGAINGPAGGLVAVTGYAAAAVRAGTTYGSEASGIRRSTNAEFANPDAYILTDGNGAGRYPIRAGTDGASVTQPLSAAEAQAILEEAFNVLSRARAQIRRPLDSRMQATISLVDTHGQVLGIVRSPDGPIFGTDVSLQKARTAAFFSNPAAAQQLLGTPVVPGLTNVPAYVQRVRAFLGDPNALTGTFAFADRSGGNLSRPYFPDGQVGPIAGPLSVETPGDFSPFAVGLQTDLIVPNVGAHLAFVASNGASADTPQQCTQVPDAPGGSKRIANGIQIFPGSVPVYRGNQLIGGIGVSGDGIDQDDMVSFLGLHNAGLRIGGIGNAPNDIRADRIQVAVGGRTVRLRYVSCPFAPFLDDPAQNVCEGL</sequence>
<dbReference type="InterPro" id="IPR052517">
    <property type="entry name" value="GlcG_carb_metab_protein"/>
</dbReference>
<feature type="signal peptide" evidence="1">
    <location>
        <begin position="1"/>
        <end position="20"/>
    </location>
</feature>
<keyword evidence="3" id="KW-1185">Reference proteome</keyword>
<protein>
    <recommendedName>
        <fullName evidence="4">Heme-binding protein</fullName>
    </recommendedName>
</protein>
<dbReference type="PANTHER" id="PTHR34309:SF1">
    <property type="entry name" value="PROTEIN GLCG"/>
    <property type="match status" value="1"/>
</dbReference>
<dbReference type="InterPro" id="IPR005624">
    <property type="entry name" value="PduO/GlcC-like"/>
</dbReference>
<evidence type="ECO:0008006" key="4">
    <source>
        <dbReference type="Google" id="ProtNLM"/>
    </source>
</evidence>
<organism evidence="2 3">
    <name type="scientific">Pontixanthobacter luteolus</name>
    <dbReference type="NCBI Taxonomy" id="295089"/>
    <lineage>
        <taxon>Bacteria</taxon>
        <taxon>Pseudomonadati</taxon>
        <taxon>Pseudomonadota</taxon>
        <taxon>Alphaproteobacteria</taxon>
        <taxon>Sphingomonadales</taxon>
        <taxon>Erythrobacteraceae</taxon>
        <taxon>Pontixanthobacter</taxon>
    </lineage>
</organism>
<dbReference type="Pfam" id="PF03928">
    <property type="entry name" value="HbpS-like"/>
    <property type="match status" value="2"/>
</dbReference>
<dbReference type="Gene3D" id="3.30.450.150">
    <property type="entry name" value="Haem-degrading domain"/>
    <property type="match status" value="3"/>
</dbReference>
<keyword evidence="1" id="KW-0732">Signal</keyword>
<feature type="chain" id="PRO_5026089629" description="Heme-binding protein" evidence="1">
    <location>
        <begin position="21"/>
        <end position="669"/>
    </location>
</feature>
<dbReference type="SUPFAM" id="SSF143744">
    <property type="entry name" value="GlcG-like"/>
    <property type="match status" value="3"/>
</dbReference>
<evidence type="ECO:0000256" key="1">
    <source>
        <dbReference type="SAM" id="SignalP"/>
    </source>
</evidence>
<gene>
    <name evidence="2" type="ORF">GRI43_00170</name>
</gene>
<comment type="caution">
    <text evidence="2">The sequence shown here is derived from an EMBL/GenBank/DDBJ whole genome shotgun (WGS) entry which is preliminary data.</text>
</comment>
<dbReference type="PROSITE" id="PS51257">
    <property type="entry name" value="PROKAR_LIPOPROTEIN"/>
    <property type="match status" value="1"/>
</dbReference>
<dbReference type="PANTHER" id="PTHR34309">
    <property type="entry name" value="SLR1406 PROTEIN"/>
    <property type="match status" value="1"/>
</dbReference>
<dbReference type="OrthoDB" id="9121915at2"/>
<dbReference type="EMBL" id="WTYP01000001">
    <property type="protein sequence ID" value="MXP45806.1"/>
    <property type="molecule type" value="Genomic_DNA"/>
</dbReference>
<accession>A0A6I4UYE4</accession>
<proteinExistence type="predicted"/>
<dbReference type="AlphaFoldDB" id="A0A6I4UYE4"/>
<reference evidence="2 3" key="1">
    <citation type="submission" date="2019-12" db="EMBL/GenBank/DDBJ databases">
        <title>Genomic-based taxomic classification of the family Erythrobacteraceae.</title>
        <authorList>
            <person name="Xu L."/>
        </authorList>
    </citation>
    <scope>NUCLEOTIDE SEQUENCE [LARGE SCALE GENOMIC DNA]</scope>
    <source>
        <strain evidence="2 3">SW-109</strain>
    </source>
</reference>
<dbReference type="Proteomes" id="UP000471435">
    <property type="component" value="Unassembled WGS sequence"/>
</dbReference>
<evidence type="ECO:0000313" key="2">
    <source>
        <dbReference type="EMBL" id="MXP45806.1"/>
    </source>
</evidence>